<dbReference type="EMBL" id="GFAC01001660">
    <property type="protein sequence ID" value="JAT97528.1"/>
    <property type="molecule type" value="mRNA"/>
</dbReference>
<feature type="non-terminal residue" evidence="2">
    <location>
        <position position="451"/>
    </location>
</feature>
<evidence type="ECO:0000256" key="1">
    <source>
        <dbReference type="SAM" id="MobiDB-lite"/>
    </source>
</evidence>
<evidence type="ECO:0000313" key="2">
    <source>
        <dbReference type="EMBL" id="JAT97528.1"/>
    </source>
</evidence>
<feature type="non-terminal residue" evidence="2">
    <location>
        <position position="1"/>
    </location>
</feature>
<feature type="region of interest" description="Disordered" evidence="1">
    <location>
        <begin position="1"/>
        <end position="32"/>
    </location>
</feature>
<proteinExistence type="evidence at transcript level"/>
<name>A0A1E1XEC7_9ACAR</name>
<protein>
    <submittedName>
        <fullName evidence="2">Putative tick transposon</fullName>
    </submittedName>
</protein>
<sequence length="451" mass="48451">TDSGRSAARQRAAEKRDAIRRDHFQRRNRKQAPTSIAGTVLFRPADRTASFRLLPRQTIVEALREVGGVAAVRVNFQRNVVAVDVAERSAVETLLSTDSLSGFPIVGREFAARPGTSSGFIYSDLDGDLEGCADDVVSDVPVTSAHPSRSGRCMLLRFDAALSPLYVCVRWQRLPVRPNRPRPLQCRNCGRFNHAAVSCQHPARCMRCGQRGGHSLGQCEAAPKCGNCNGPHAMTDYRCRIWKQERRVEATLAAAPVTSRREARAAVRAAYSDLESRRAKKRRSAKQALLLKKKCVLQPEQVQVASQPAMGGMKKQTVATQVELPNGSPCGNLPHPNVAQRNKAAISQGKTSILLDKSNGAGDAGPKGKHSGCAPLSGKGTLSGTASHARCIATKLPPARQRSTSAEWASTPQGIACPVTNQAYSSGHAAPTGRPVTSMSRGAKDRSAKTK</sequence>
<dbReference type="AlphaFoldDB" id="A0A1E1XEC7"/>
<feature type="compositionally biased region" description="Basic and acidic residues" evidence="1">
    <location>
        <begin position="11"/>
        <end position="22"/>
    </location>
</feature>
<organism evidence="2">
    <name type="scientific">Amblyomma aureolatum</name>
    <dbReference type="NCBI Taxonomy" id="187763"/>
    <lineage>
        <taxon>Eukaryota</taxon>
        <taxon>Metazoa</taxon>
        <taxon>Ecdysozoa</taxon>
        <taxon>Arthropoda</taxon>
        <taxon>Chelicerata</taxon>
        <taxon>Arachnida</taxon>
        <taxon>Acari</taxon>
        <taxon>Parasitiformes</taxon>
        <taxon>Ixodida</taxon>
        <taxon>Ixodoidea</taxon>
        <taxon>Ixodidae</taxon>
        <taxon>Amblyomminae</taxon>
        <taxon>Amblyomma</taxon>
    </lineage>
</organism>
<feature type="compositionally biased region" description="Basic and acidic residues" evidence="1">
    <location>
        <begin position="442"/>
        <end position="451"/>
    </location>
</feature>
<reference evidence="2" key="1">
    <citation type="journal article" date="2017" name="Front. Cell. Infect. Microbiol.">
        <title>The Distinct Transcriptional Response of the Midgut of Amblyomma sculptum and Amblyomma aureolatum Ticks to Rickettsia rickettsii Correlates to Their Differences in Susceptibility to Infection.</title>
        <authorList>
            <person name="Martins L.A."/>
            <person name="Galletti M.F.B.M."/>
            <person name="Ribeiro J.M."/>
            <person name="Fujita A."/>
            <person name="Costa F.B."/>
            <person name="Labruna M.B."/>
            <person name="Daffre S."/>
            <person name="Fogaca A.C."/>
        </authorList>
    </citation>
    <scope>NUCLEOTIDE SEQUENCE</scope>
</reference>
<feature type="region of interest" description="Disordered" evidence="1">
    <location>
        <begin position="423"/>
        <end position="451"/>
    </location>
</feature>
<accession>A0A1E1XEC7</accession>